<evidence type="ECO:0000256" key="6">
    <source>
        <dbReference type="ARBA" id="ARBA00022781"/>
    </source>
</evidence>
<keyword evidence="11" id="KW-0066">ATP synthesis</keyword>
<keyword evidence="4 12" id="KW-0138">CF(0)</keyword>
<sequence>MPQLNPTPWFTIFLLTWFTLMLFSTKILNTKPKPLTPSYSKNLPNHNWTWPWS</sequence>
<comment type="similarity">
    <text evidence="2 12">Belongs to the ATPase protein 8 family.</text>
</comment>
<keyword evidence="5 12" id="KW-0812">Transmembrane</keyword>
<name>A0A8K1JHF7_9SAUR</name>
<dbReference type="GO" id="GO:0045259">
    <property type="term" value="C:proton-transporting ATP synthase complex"/>
    <property type="evidence" value="ECO:0007669"/>
    <property type="project" value="UniProtKB-KW"/>
</dbReference>
<keyword evidence="7 13" id="KW-1133">Transmembrane helix</keyword>
<evidence type="ECO:0000256" key="3">
    <source>
        <dbReference type="ARBA" id="ARBA00022448"/>
    </source>
</evidence>
<evidence type="ECO:0000256" key="13">
    <source>
        <dbReference type="SAM" id="Phobius"/>
    </source>
</evidence>
<keyword evidence="10 13" id="KW-0472">Membrane</keyword>
<dbReference type="GO" id="GO:0015078">
    <property type="term" value="F:proton transmembrane transporter activity"/>
    <property type="evidence" value="ECO:0007669"/>
    <property type="project" value="InterPro"/>
</dbReference>
<keyword evidence="9 12" id="KW-0496">Mitochondrion</keyword>
<protein>
    <recommendedName>
        <fullName evidence="12">ATP synthase complex subunit 8</fullName>
    </recommendedName>
</protein>
<gene>
    <name evidence="14" type="primary">ATP8</name>
</gene>
<dbReference type="Pfam" id="PF00895">
    <property type="entry name" value="ATP-synt_8"/>
    <property type="match status" value="1"/>
</dbReference>
<organism evidence="14">
    <name type="scientific">Takydromus kuehnei</name>
    <dbReference type="NCBI Taxonomy" id="118846"/>
    <lineage>
        <taxon>Eukaryota</taxon>
        <taxon>Metazoa</taxon>
        <taxon>Chordata</taxon>
        <taxon>Craniata</taxon>
        <taxon>Vertebrata</taxon>
        <taxon>Euteleostomi</taxon>
        <taxon>Lepidosauria</taxon>
        <taxon>Squamata</taxon>
        <taxon>Bifurcata</taxon>
        <taxon>Unidentata</taxon>
        <taxon>Episquamata</taxon>
        <taxon>Laterata</taxon>
        <taxon>Lacertibaenia</taxon>
        <taxon>Lacertidae</taxon>
        <taxon>Takydromus</taxon>
    </lineage>
</organism>
<evidence type="ECO:0000256" key="5">
    <source>
        <dbReference type="ARBA" id="ARBA00022692"/>
    </source>
</evidence>
<evidence type="ECO:0000256" key="2">
    <source>
        <dbReference type="ARBA" id="ARBA00008892"/>
    </source>
</evidence>
<keyword evidence="3 12" id="KW-0813">Transport</keyword>
<dbReference type="GO" id="GO:0015986">
    <property type="term" value="P:proton motive force-driven ATP synthesis"/>
    <property type="evidence" value="ECO:0007669"/>
    <property type="project" value="InterPro"/>
</dbReference>
<dbReference type="EMBL" id="MZ435950">
    <property type="protein sequence ID" value="UCU06577.1"/>
    <property type="molecule type" value="Genomic_DNA"/>
</dbReference>
<reference evidence="14" key="1">
    <citation type="submission" date="2021-06" db="EMBL/GenBank/DDBJ databases">
        <authorList>
            <person name="Wu L.-X."/>
            <person name="Luo K.-N."/>
            <person name="Ding G.-H."/>
        </authorList>
    </citation>
    <scope>NUCLEOTIDE SEQUENCE</scope>
    <source>
        <tissue evidence="14">Tail muscle</tissue>
    </source>
</reference>
<dbReference type="InterPro" id="IPR001421">
    <property type="entry name" value="ATP8_metazoa"/>
</dbReference>
<evidence type="ECO:0000256" key="4">
    <source>
        <dbReference type="ARBA" id="ARBA00022547"/>
    </source>
</evidence>
<dbReference type="AlphaFoldDB" id="A0A8K1JHF7"/>
<geneLocation type="mitochondrion" evidence="14"/>
<keyword evidence="6 12" id="KW-0375">Hydrogen ion transport</keyword>
<keyword evidence="8 12" id="KW-0406">Ion transport</keyword>
<evidence type="ECO:0000256" key="1">
    <source>
        <dbReference type="ARBA" id="ARBA00004304"/>
    </source>
</evidence>
<accession>A0A8K1JHF7</accession>
<evidence type="ECO:0000313" key="14">
    <source>
        <dbReference type="EMBL" id="UCU06577.1"/>
    </source>
</evidence>
<evidence type="ECO:0000256" key="11">
    <source>
        <dbReference type="ARBA" id="ARBA00023310"/>
    </source>
</evidence>
<feature type="transmembrane region" description="Helical" evidence="13">
    <location>
        <begin position="6"/>
        <end position="23"/>
    </location>
</feature>
<proteinExistence type="inferred from homology"/>
<evidence type="ECO:0000256" key="9">
    <source>
        <dbReference type="ARBA" id="ARBA00023128"/>
    </source>
</evidence>
<evidence type="ECO:0000256" key="8">
    <source>
        <dbReference type="ARBA" id="ARBA00023065"/>
    </source>
</evidence>
<comment type="subcellular location">
    <subcellularLocation>
        <location evidence="1 12">Mitochondrion membrane</location>
        <topology evidence="1 12">Single-pass membrane protein</topology>
    </subcellularLocation>
</comment>
<dbReference type="GO" id="GO:0031966">
    <property type="term" value="C:mitochondrial membrane"/>
    <property type="evidence" value="ECO:0007669"/>
    <property type="project" value="UniProtKB-SubCell"/>
</dbReference>
<evidence type="ECO:0000256" key="12">
    <source>
        <dbReference type="RuleBase" id="RU003661"/>
    </source>
</evidence>
<evidence type="ECO:0000256" key="7">
    <source>
        <dbReference type="ARBA" id="ARBA00022989"/>
    </source>
</evidence>
<evidence type="ECO:0000256" key="10">
    <source>
        <dbReference type="ARBA" id="ARBA00023136"/>
    </source>
</evidence>